<dbReference type="EMBL" id="PYSV01000013">
    <property type="protein sequence ID" value="PTA67333.1"/>
    <property type="molecule type" value="Genomic_DNA"/>
</dbReference>
<evidence type="ECO:0000313" key="3">
    <source>
        <dbReference type="Proteomes" id="UP000240317"/>
    </source>
</evidence>
<comment type="caution">
    <text evidence="2">The sequence shown here is derived from an EMBL/GenBank/DDBJ whole genome shotgun (WGS) entry which is preliminary data.</text>
</comment>
<dbReference type="Pfam" id="PF04471">
    <property type="entry name" value="Mrr_cat"/>
    <property type="match status" value="1"/>
</dbReference>
<dbReference type="OrthoDB" id="9803736at2"/>
<organism evidence="2 3">
    <name type="scientific">Deinococcus arcticus</name>
    <dbReference type="NCBI Taxonomy" id="2136176"/>
    <lineage>
        <taxon>Bacteria</taxon>
        <taxon>Thermotogati</taxon>
        <taxon>Deinococcota</taxon>
        <taxon>Deinococci</taxon>
        <taxon>Deinococcales</taxon>
        <taxon>Deinococcaceae</taxon>
        <taxon>Deinococcus</taxon>
    </lineage>
</organism>
<protein>
    <submittedName>
        <fullName evidence="2">Restriction endonuclease</fullName>
    </submittedName>
</protein>
<dbReference type="RefSeq" id="WP_107138679.1">
    <property type="nucleotide sequence ID" value="NZ_PYSV01000013.1"/>
</dbReference>
<dbReference type="Gene3D" id="3.40.1350.10">
    <property type="match status" value="1"/>
</dbReference>
<dbReference type="InterPro" id="IPR007560">
    <property type="entry name" value="Restrct_endonuc_IV_Mrr"/>
</dbReference>
<dbReference type="Proteomes" id="UP000240317">
    <property type="component" value="Unassembled WGS sequence"/>
</dbReference>
<feature type="domain" description="Restriction endonuclease type IV Mrr" evidence="1">
    <location>
        <begin position="237"/>
        <end position="354"/>
    </location>
</feature>
<dbReference type="GO" id="GO:0015666">
    <property type="term" value="F:restriction endodeoxyribonuclease activity"/>
    <property type="evidence" value="ECO:0007669"/>
    <property type="project" value="TreeGrafter"/>
</dbReference>
<evidence type="ECO:0000259" key="1">
    <source>
        <dbReference type="Pfam" id="PF04471"/>
    </source>
</evidence>
<keyword evidence="2" id="KW-0255">Endonuclease</keyword>
<sequence length="392" mass="43636">MKKIARTPWFPTYQRARQMMTAMDGVAASDFRSMDEAIGKQMGTPQSQVSWSDPDEWIDARLQGKDRDLARQLWDGPKLNPRYSGGEMALARNYGLLETDTAGVYRLTARGQAFIAQQPAIIREIDEAEGITQLLSVLATIGTAQRKDIVVPWMEALAPGGDGRSQGTMESKLYDRLVNVVERGLVERDGHKYVLTSQGRKYATSVEVQQKNSAKLTLDSALATYRAEQRSRLRDLLRTMHPYRFEHLIRTLLMAMGYENVEVTKQSGDGGIDVLADLRFGVTSFREAIQVKRVQQNIQPGTVNELRGSLHNAKALKGTIFTVASFSKKAREAAAPDNTVPITLVDGDELIDLLIKHHIGVTVTRVELVTDINDQLFSSEPMTAQEKQDADA</sequence>
<dbReference type="GO" id="GO:0003677">
    <property type="term" value="F:DNA binding"/>
    <property type="evidence" value="ECO:0007669"/>
    <property type="project" value="InterPro"/>
</dbReference>
<gene>
    <name evidence="2" type="ORF">C8263_13630</name>
</gene>
<dbReference type="SUPFAM" id="SSF52980">
    <property type="entry name" value="Restriction endonuclease-like"/>
    <property type="match status" value="1"/>
</dbReference>
<dbReference type="PANTHER" id="PTHR30015:SF7">
    <property type="entry name" value="TYPE IV METHYL-DIRECTED RESTRICTION ENZYME ECOKMRR"/>
    <property type="match status" value="1"/>
</dbReference>
<dbReference type="InterPro" id="IPR011335">
    <property type="entry name" value="Restrct_endonuc-II-like"/>
</dbReference>
<proteinExistence type="predicted"/>
<dbReference type="PANTHER" id="PTHR30015">
    <property type="entry name" value="MRR RESTRICTION SYSTEM PROTEIN"/>
    <property type="match status" value="1"/>
</dbReference>
<keyword evidence="2" id="KW-0540">Nuclease</keyword>
<keyword evidence="2" id="KW-0378">Hydrolase</keyword>
<keyword evidence="3" id="KW-1185">Reference proteome</keyword>
<reference evidence="2 3" key="1">
    <citation type="submission" date="2018-03" db="EMBL/GenBank/DDBJ databases">
        <title>Draft genome of Deinococcus sp. OD32.</title>
        <authorList>
            <person name="Wang X.-P."/>
            <person name="Du Z.-J."/>
        </authorList>
    </citation>
    <scope>NUCLEOTIDE SEQUENCE [LARGE SCALE GENOMIC DNA]</scope>
    <source>
        <strain evidence="2 3">OD32</strain>
    </source>
</reference>
<dbReference type="AlphaFoldDB" id="A0A2T3W6F2"/>
<dbReference type="GO" id="GO:0009307">
    <property type="term" value="P:DNA restriction-modification system"/>
    <property type="evidence" value="ECO:0007669"/>
    <property type="project" value="InterPro"/>
</dbReference>
<accession>A0A2T3W6F2</accession>
<name>A0A2T3W6F2_9DEIO</name>
<dbReference type="InterPro" id="IPR052906">
    <property type="entry name" value="Type_IV_Methyl-Rstrct_Enzyme"/>
</dbReference>
<evidence type="ECO:0000313" key="2">
    <source>
        <dbReference type="EMBL" id="PTA67333.1"/>
    </source>
</evidence>
<dbReference type="InterPro" id="IPR011856">
    <property type="entry name" value="tRNA_endonuc-like_dom_sf"/>
</dbReference>